<feature type="domain" description="Nuclear receptor" evidence="11">
    <location>
        <begin position="207"/>
        <end position="286"/>
    </location>
</feature>
<evidence type="ECO:0000256" key="6">
    <source>
        <dbReference type="ARBA" id="ARBA00023125"/>
    </source>
</evidence>
<evidence type="ECO:0000256" key="10">
    <source>
        <dbReference type="SAM" id="MobiDB-lite"/>
    </source>
</evidence>
<evidence type="ECO:0000256" key="2">
    <source>
        <dbReference type="ARBA" id="ARBA00022723"/>
    </source>
</evidence>
<organism evidence="12 13">
    <name type="scientific">Ophiophagus hannah</name>
    <name type="common">King cobra</name>
    <name type="synonym">Naja hannah</name>
    <dbReference type="NCBI Taxonomy" id="8665"/>
    <lineage>
        <taxon>Eukaryota</taxon>
        <taxon>Metazoa</taxon>
        <taxon>Chordata</taxon>
        <taxon>Craniata</taxon>
        <taxon>Vertebrata</taxon>
        <taxon>Euteleostomi</taxon>
        <taxon>Lepidosauria</taxon>
        <taxon>Squamata</taxon>
        <taxon>Bifurcata</taxon>
        <taxon>Unidentata</taxon>
        <taxon>Episquamata</taxon>
        <taxon>Toxicofera</taxon>
        <taxon>Serpentes</taxon>
        <taxon>Colubroidea</taxon>
        <taxon>Elapidae</taxon>
        <taxon>Elapinae</taxon>
        <taxon>Ophiophagus</taxon>
    </lineage>
</organism>
<evidence type="ECO:0000256" key="1">
    <source>
        <dbReference type="ARBA" id="ARBA00004123"/>
    </source>
</evidence>
<reference evidence="12 13" key="1">
    <citation type="journal article" date="2013" name="Proc. Natl. Acad. Sci. U.S.A.">
        <title>The king cobra genome reveals dynamic gene evolution and adaptation in the snake venom system.</title>
        <authorList>
            <person name="Vonk F.J."/>
            <person name="Casewell N.R."/>
            <person name="Henkel C.V."/>
            <person name="Heimberg A.M."/>
            <person name="Jansen H.J."/>
            <person name="McCleary R.J."/>
            <person name="Kerkkamp H.M."/>
            <person name="Vos R.A."/>
            <person name="Guerreiro I."/>
            <person name="Calvete J.J."/>
            <person name="Wuster W."/>
            <person name="Woods A.E."/>
            <person name="Logan J.M."/>
            <person name="Harrison R.A."/>
            <person name="Castoe T.A."/>
            <person name="de Koning A.P."/>
            <person name="Pollock D.D."/>
            <person name="Yandell M."/>
            <person name="Calderon D."/>
            <person name="Renjifo C."/>
            <person name="Currier R.B."/>
            <person name="Salgado D."/>
            <person name="Pla D."/>
            <person name="Sanz L."/>
            <person name="Hyder A.S."/>
            <person name="Ribeiro J.M."/>
            <person name="Arntzen J.W."/>
            <person name="van den Thillart G.E."/>
            <person name="Boetzer M."/>
            <person name="Pirovano W."/>
            <person name="Dirks R.P."/>
            <person name="Spaink H.P."/>
            <person name="Duboule D."/>
            <person name="McGlinn E."/>
            <person name="Kini R.M."/>
            <person name="Richardson M.K."/>
        </authorList>
    </citation>
    <scope>NUCLEOTIDE SEQUENCE</scope>
    <source>
        <tissue evidence="12">Blood</tissue>
    </source>
</reference>
<dbReference type="GO" id="GO:0008270">
    <property type="term" value="F:zinc ion binding"/>
    <property type="evidence" value="ECO:0007669"/>
    <property type="project" value="UniProtKB-KW"/>
</dbReference>
<dbReference type="AlphaFoldDB" id="V8PGI1"/>
<dbReference type="InterPro" id="IPR001628">
    <property type="entry name" value="Znf_hrmn_rcpt"/>
</dbReference>
<comment type="subcellular location">
    <subcellularLocation>
        <location evidence="1">Nucleus</location>
    </subcellularLocation>
</comment>
<dbReference type="GO" id="GO:0050728">
    <property type="term" value="P:negative regulation of inflammatory response"/>
    <property type="evidence" value="ECO:0007669"/>
    <property type="project" value="TreeGrafter"/>
</dbReference>
<keyword evidence="5" id="KW-0805">Transcription regulation</keyword>
<feature type="non-terminal residue" evidence="12">
    <location>
        <position position="1"/>
    </location>
</feature>
<dbReference type="GO" id="GO:0000978">
    <property type="term" value="F:RNA polymerase II cis-regulatory region sequence-specific DNA binding"/>
    <property type="evidence" value="ECO:0007669"/>
    <property type="project" value="TreeGrafter"/>
</dbReference>
<gene>
    <name evidence="12" type="primary">Rora</name>
    <name evidence="12" type="ORF">L345_01126</name>
</gene>
<dbReference type="GO" id="GO:0005634">
    <property type="term" value="C:nucleus"/>
    <property type="evidence" value="ECO:0007669"/>
    <property type="project" value="UniProtKB-SubCell"/>
</dbReference>
<dbReference type="SMART" id="SM00399">
    <property type="entry name" value="ZnF_C4"/>
    <property type="match status" value="1"/>
</dbReference>
<evidence type="ECO:0000256" key="3">
    <source>
        <dbReference type="ARBA" id="ARBA00022771"/>
    </source>
</evidence>
<keyword evidence="6" id="KW-0238">DNA-binding</keyword>
<dbReference type="GO" id="GO:0008142">
    <property type="term" value="F:oxysterol binding"/>
    <property type="evidence" value="ECO:0007669"/>
    <property type="project" value="TreeGrafter"/>
</dbReference>
<sequence>MKIVKRPNTKLRGSQPCQVPQAVRTKGKQTHGQKPILWPSRCSQANDLGQGLETPDLDRGCPTLATLRLVDFNSQNSPSGKIMMPSGPCPKNGPHEQKSLQLFSHTVVTLLVRRSPKRIMRSQDVATIIKYEPVAKHLDFDHVTPGNALGWMVIGACDVMMGAGGGSVVFTYSKEAQNFQIRDSPVVPVYYPNKKGTFEKMPVSELLVGVEVCWNADVRTPSTASFPSSSRPPLQGFFRRSQQSNATYSCPRQKNCLIDRTSRNRCQHCRLQKCLAVGMSRDGELSSAAWWVHVCVRERERERPCPAFAGSSTASQ</sequence>
<keyword evidence="4" id="KW-0862">Zinc</keyword>
<dbReference type="GO" id="GO:0004879">
    <property type="term" value="F:nuclear receptor activity"/>
    <property type="evidence" value="ECO:0007669"/>
    <property type="project" value="TreeGrafter"/>
</dbReference>
<evidence type="ECO:0000259" key="11">
    <source>
        <dbReference type="PROSITE" id="PS51030"/>
    </source>
</evidence>
<evidence type="ECO:0000256" key="9">
    <source>
        <dbReference type="ARBA" id="ARBA00023242"/>
    </source>
</evidence>
<proteinExistence type="predicted"/>
<name>V8PGI1_OPHHA</name>
<evidence type="ECO:0000256" key="8">
    <source>
        <dbReference type="ARBA" id="ARBA00023170"/>
    </source>
</evidence>
<evidence type="ECO:0000313" key="12">
    <source>
        <dbReference type="EMBL" id="ETE73061.1"/>
    </source>
</evidence>
<dbReference type="PANTHER" id="PTHR45805">
    <property type="entry name" value="NUCLEAR HORMONE RECEPTOR HR3-RELATED"/>
    <property type="match status" value="1"/>
</dbReference>
<keyword evidence="8 12" id="KW-0675">Receptor</keyword>
<evidence type="ECO:0000256" key="4">
    <source>
        <dbReference type="ARBA" id="ARBA00022833"/>
    </source>
</evidence>
<accession>V8PGI1</accession>
<dbReference type="SUPFAM" id="SSF57716">
    <property type="entry name" value="Glucocorticoid receptor-like (DNA-binding domain)"/>
    <property type="match status" value="1"/>
</dbReference>
<evidence type="ECO:0000313" key="13">
    <source>
        <dbReference type="Proteomes" id="UP000018936"/>
    </source>
</evidence>
<dbReference type="OrthoDB" id="5771769at2759"/>
<protein>
    <submittedName>
        <fullName evidence="12">Nuclear receptor ROR-alpha</fullName>
    </submittedName>
</protein>
<dbReference type="InterPro" id="IPR013088">
    <property type="entry name" value="Znf_NHR/GATA"/>
</dbReference>
<keyword evidence="9" id="KW-0539">Nucleus</keyword>
<keyword evidence="7" id="KW-0804">Transcription</keyword>
<evidence type="ECO:0000256" key="5">
    <source>
        <dbReference type="ARBA" id="ARBA00023015"/>
    </source>
</evidence>
<evidence type="ECO:0000256" key="7">
    <source>
        <dbReference type="ARBA" id="ARBA00023163"/>
    </source>
</evidence>
<keyword evidence="13" id="KW-1185">Reference proteome</keyword>
<keyword evidence="2" id="KW-0479">Metal-binding</keyword>
<keyword evidence="3" id="KW-0863">Zinc-finger</keyword>
<dbReference type="Pfam" id="PF00105">
    <property type="entry name" value="zf-C4"/>
    <property type="match status" value="1"/>
</dbReference>
<dbReference type="PANTHER" id="PTHR45805:SF3">
    <property type="entry name" value="NUCLEAR RECEPTOR ROR-ALPHA"/>
    <property type="match status" value="1"/>
</dbReference>
<dbReference type="Proteomes" id="UP000018936">
    <property type="component" value="Unassembled WGS sequence"/>
</dbReference>
<dbReference type="Gene3D" id="3.30.50.10">
    <property type="entry name" value="Erythroid Transcription Factor GATA-1, subunit A"/>
    <property type="match status" value="1"/>
</dbReference>
<comment type="caution">
    <text evidence="12">The sequence shown here is derived from an EMBL/GenBank/DDBJ whole genome shotgun (WGS) entry which is preliminary data.</text>
</comment>
<dbReference type="PROSITE" id="PS51030">
    <property type="entry name" value="NUCLEAR_REC_DBD_2"/>
    <property type="match status" value="1"/>
</dbReference>
<feature type="region of interest" description="Disordered" evidence="10">
    <location>
        <begin position="1"/>
        <end position="35"/>
    </location>
</feature>
<dbReference type="EMBL" id="AZIM01000142">
    <property type="protein sequence ID" value="ETE73061.1"/>
    <property type="molecule type" value="Genomic_DNA"/>
</dbReference>